<feature type="compositionally biased region" description="Polar residues" evidence="1">
    <location>
        <begin position="80"/>
        <end position="90"/>
    </location>
</feature>
<evidence type="ECO:0000313" key="2">
    <source>
        <dbReference type="EMBL" id="OCH87811.1"/>
    </source>
</evidence>
<dbReference type="Proteomes" id="UP000250043">
    <property type="component" value="Unassembled WGS sequence"/>
</dbReference>
<feature type="region of interest" description="Disordered" evidence="1">
    <location>
        <begin position="66"/>
        <end position="151"/>
    </location>
</feature>
<feature type="compositionally biased region" description="Basic and acidic residues" evidence="1">
    <location>
        <begin position="141"/>
        <end position="151"/>
    </location>
</feature>
<keyword evidence="3" id="KW-1185">Reference proteome</keyword>
<organism evidence="2 3">
    <name type="scientific">Obba rivulosa</name>
    <dbReference type="NCBI Taxonomy" id="1052685"/>
    <lineage>
        <taxon>Eukaryota</taxon>
        <taxon>Fungi</taxon>
        <taxon>Dikarya</taxon>
        <taxon>Basidiomycota</taxon>
        <taxon>Agaricomycotina</taxon>
        <taxon>Agaricomycetes</taxon>
        <taxon>Polyporales</taxon>
        <taxon>Gelatoporiaceae</taxon>
        <taxon>Obba</taxon>
    </lineage>
</organism>
<evidence type="ECO:0000313" key="3">
    <source>
        <dbReference type="Proteomes" id="UP000250043"/>
    </source>
</evidence>
<proteinExistence type="predicted"/>
<name>A0A8E2AN92_9APHY</name>
<gene>
    <name evidence="2" type="ORF">OBBRIDRAFT_848445</name>
</gene>
<dbReference type="EMBL" id="KV722472">
    <property type="protein sequence ID" value="OCH87811.1"/>
    <property type="molecule type" value="Genomic_DNA"/>
</dbReference>
<accession>A0A8E2AN92</accession>
<dbReference type="OrthoDB" id="3245923at2759"/>
<dbReference type="AlphaFoldDB" id="A0A8E2AN92"/>
<protein>
    <submittedName>
        <fullName evidence="2">Uncharacterized protein</fullName>
    </submittedName>
</protein>
<sequence>MLDPNNTAIAQRLQLLKNAQATGSSLLAAPGPQNVHPTAYANPMMIPPGLSGLPMMPVGGAHPIFCTDSRGSPGDLPVSLHTQQHLGQNSPGPFRGGPPPPVVLDNSRHVPSHTPLAPMDVDCPPVHSHEPSNSYPPPPCDIRDGPHGPAG</sequence>
<reference evidence="2 3" key="1">
    <citation type="submission" date="2016-07" db="EMBL/GenBank/DDBJ databases">
        <title>Draft genome of the white-rot fungus Obba rivulosa 3A-2.</title>
        <authorList>
            <consortium name="DOE Joint Genome Institute"/>
            <person name="Miettinen O."/>
            <person name="Riley R."/>
            <person name="Acob R."/>
            <person name="Barry K."/>
            <person name="Cullen D."/>
            <person name="De Vries R."/>
            <person name="Hainaut M."/>
            <person name="Hatakka A."/>
            <person name="Henrissat B."/>
            <person name="Hilden K."/>
            <person name="Kuo R."/>
            <person name="Labutti K."/>
            <person name="Lipzen A."/>
            <person name="Makela M.R."/>
            <person name="Sandor L."/>
            <person name="Spatafora J.W."/>
            <person name="Grigoriev I.V."/>
            <person name="Hibbett D.S."/>
        </authorList>
    </citation>
    <scope>NUCLEOTIDE SEQUENCE [LARGE SCALE GENOMIC DNA]</scope>
    <source>
        <strain evidence="2 3">3A-2</strain>
    </source>
</reference>
<evidence type="ECO:0000256" key="1">
    <source>
        <dbReference type="SAM" id="MobiDB-lite"/>
    </source>
</evidence>